<feature type="compositionally biased region" description="Basic and acidic residues" evidence="1">
    <location>
        <begin position="121"/>
        <end position="132"/>
    </location>
</feature>
<feature type="compositionally biased region" description="Pro residues" evidence="1">
    <location>
        <begin position="78"/>
        <end position="90"/>
    </location>
</feature>
<feature type="compositionally biased region" description="Low complexity" evidence="1">
    <location>
        <begin position="242"/>
        <end position="261"/>
    </location>
</feature>
<reference evidence="2 3" key="1">
    <citation type="submission" date="2018-04" db="EMBL/GenBank/DDBJ databases">
        <title>Genomic Encyclopedia of Type Strains, Phase III (KMG-III): the genomes of soil and plant-associated and newly described type strains.</title>
        <authorList>
            <person name="Whitman W."/>
        </authorList>
    </citation>
    <scope>NUCLEOTIDE SEQUENCE [LARGE SCALE GENOMIC DNA]</scope>
    <source>
        <strain evidence="2 3">JA192</strain>
    </source>
</reference>
<accession>A0ABX5JA44</accession>
<keyword evidence="3" id="KW-1185">Reference proteome</keyword>
<dbReference type="EMBL" id="PZZW01000002">
    <property type="protein sequence ID" value="PTM80333.1"/>
    <property type="molecule type" value="Genomic_DNA"/>
</dbReference>
<organism evidence="2 3">
    <name type="scientific">Cereibacter johrii</name>
    <dbReference type="NCBI Taxonomy" id="445629"/>
    <lineage>
        <taxon>Bacteria</taxon>
        <taxon>Pseudomonadati</taxon>
        <taxon>Pseudomonadota</taxon>
        <taxon>Alphaproteobacteria</taxon>
        <taxon>Rhodobacterales</taxon>
        <taxon>Paracoccaceae</taxon>
        <taxon>Cereibacter</taxon>
    </lineage>
</organism>
<feature type="region of interest" description="Disordered" evidence="1">
    <location>
        <begin position="67"/>
        <end position="90"/>
    </location>
</feature>
<feature type="compositionally biased region" description="Low complexity" evidence="1">
    <location>
        <begin position="317"/>
        <end position="343"/>
    </location>
</feature>
<comment type="caution">
    <text evidence="2">The sequence shown here is derived from an EMBL/GenBank/DDBJ whole genome shotgun (WGS) entry which is preliminary data.</text>
</comment>
<feature type="compositionally biased region" description="Acidic residues" evidence="1">
    <location>
        <begin position="162"/>
        <end position="171"/>
    </location>
</feature>
<feature type="compositionally biased region" description="Low complexity" evidence="1">
    <location>
        <begin position="183"/>
        <end position="207"/>
    </location>
</feature>
<dbReference type="RefSeq" id="WP_108223157.1">
    <property type="nucleotide sequence ID" value="NZ_PZZW01000002.1"/>
</dbReference>
<evidence type="ECO:0000313" key="3">
    <source>
        <dbReference type="Proteomes" id="UP000240800"/>
    </source>
</evidence>
<dbReference type="Proteomes" id="UP000240800">
    <property type="component" value="Unassembled WGS sequence"/>
</dbReference>
<proteinExistence type="predicted"/>
<name>A0ABX5JA44_9RHOB</name>
<evidence type="ECO:0000313" key="2">
    <source>
        <dbReference type="EMBL" id="PTM80333.1"/>
    </source>
</evidence>
<evidence type="ECO:0000256" key="1">
    <source>
        <dbReference type="SAM" id="MobiDB-lite"/>
    </source>
</evidence>
<evidence type="ECO:0008006" key="4">
    <source>
        <dbReference type="Google" id="ProtNLM"/>
    </source>
</evidence>
<feature type="region of interest" description="Disordered" evidence="1">
    <location>
        <begin position="317"/>
        <end position="363"/>
    </location>
</feature>
<protein>
    <recommendedName>
        <fullName evidence="4">Meckel syndrome type 1 protein</fullName>
    </recommendedName>
</protein>
<gene>
    <name evidence="2" type="ORF">C8J29_102409</name>
</gene>
<feature type="region of interest" description="Disordered" evidence="1">
    <location>
        <begin position="108"/>
        <end position="139"/>
    </location>
</feature>
<sequence>MPAPPDLARHPALDAAARAVLALLEPLDRREGLARLEALHAAAAPGPVRRALLAARIALLRGAPALALPPVRPEPEPEPPAPEPPAPKPVVIPQLDLSAMMALFEDAEEEPAADAAPPDEGWTKIRLTEDGPRGPAQFPKGAALSVTLEDAARLLTAGVAEEMETDPDETELPPPDAGSPQEAAIAGDPDAAAPSETPPHAAAPAPRRSARRKTAAGAASEGTAMEETTPRTRASRPRRSRGAAAKDPGAEPTPAEGPAPGIDEPPSADLDPPTQAAFVPPGSQPFPDVPVAGRLRTPDAAAFAALTALEDPAAVDAAGTTAGDNAPPAPHLNAAAPAAVGPPESSPPAEPPAAQKRPQSFDPAALAALAAFGDPDPAEEV</sequence>
<feature type="region of interest" description="Disordered" evidence="1">
    <location>
        <begin position="162"/>
        <end position="293"/>
    </location>
</feature>